<dbReference type="AlphaFoldDB" id="A0A6G1EBS8"/>
<name>A0A6G1EBS8_9ORYZ</name>
<keyword evidence="3" id="KW-1185">Reference proteome</keyword>
<protein>
    <submittedName>
        <fullName evidence="2">Uncharacterized protein</fullName>
    </submittedName>
</protein>
<proteinExistence type="predicted"/>
<reference evidence="2 3" key="1">
    <citation type="submission" date="2019-11" db="EMBL/GenBank/DDBJ databases">
        <title>Whole genome sequence of Oryza granulata.</title>
        <authorList>
            <person name="Li W."/>
        </authorList>
    </citation>
    <scope>NUCLEOTIDE SEQUENCE [LARGE SCALE GENOMIC DNA]</scope>
    <source>
        <strain evidence="3">cv. Menghai</strain>
        <tissue evidence="2">Leaf</tissue>
    </source>
</reference>
<accession>A0A6G1EBS8</accession>
<feature type="region of interest" description="Disordered" evidence="1">
    <location>
        <begin position="1"/>
        <end position="33"/>
    </location>
</feature>
<organism evidence="2 3">
    <name type="scientific">Oryza meyeriana var. granulata</name>
    <dbReference type="NCBI Taxonomy" id="110450"/>
    <lineage>
        <taxon>Eukaryota</taxon>
        <taxon>Viridiplantae</taxon>
        <taxon>Streptophyta</taxon>
        <taxon>Embryophyta</taxon>
        <taxon>Tracheophyta</taxon>
        <taxon>Spermatophyta</taxon>
        <taxon>Magnoliopsida</taxon>
        <taxon>Liliopsida</taxon>
        <taxon>Poales</taxon>
        <taxon>Poaceae</taxon>
        <taxon>BOP clade</taxon>
        <taxon>Oryzoideae</taxon>
        <taxon>Oryzeae</taxon>
        <taxon>Oryzinae</taxon>
        <taxon>Oryza</taxon>
        <taxon>Oryza meyeriana</taxon>
    </lineage>
</organism>
<feature type="compositionally biased region" description="Pro residues" evidence="1">
    <location>
        <begin position="77"/>
        <end position="86"/>
    </location>
</feature>
<gene>
    <name evidence="2" type="ORF">E2562_029129</name>
</gene>
<dbReference type="Proteomes" id="UP000479710">
    <property type="component" value="Unassembled WGS sequence"/>
</dbReference>
<feature type="region of interest" description="Disordered" evidence="1">
    <location>
        <begin position="72"/>
        <end position="94"/>
    </location>
</feature>
<evidence type="ECO:0000256" key="1">
    <source>
        <dbReference type="SAM" id="MobiDB-lite"/>
    </source>
</evidence>
<sequence length="94" mass="9458">MARRCLEADQQQVLAAPPRGQRFGGIGDKGGKEVATATSTASSVASCPFSPNGDEHGEGVAALAPSLSMAMSTVRGQPPPSTPDGPLPMADVPL</sequence>
<evidence type="ECO:0000313" key="3">
    <source>
        <dbReference type="Proteomes" id="UP000479710"/>
    </source>
</evidence>
<evidence type="ECO:0000313" key="2">
    <source>
        <dbReference type="EMBL" id="KAF0922238.1"/>
    </source>
</evidence>
<comment type="caution">
    <text evidence="2">The sequence shown here is derived from an EMBL/GenBank/DDBJ whole genome shotgun (WGS) entry which is preliminary data.</text>
</comment>
<dbReference type="EMBL" id="SPHZ02000004">
    <property type="protein sequence ID" value="KAF0922238.1"/>
    <property type="molecule type" value="Genomic_DNA"/>
</dbReference>